<dbReference type="GO" id="GO:0030154">
    <property type="term" value="P:cell differentiation"/>
    <property type="evidence" value="ECO:0007669"/>
    <property type="project" value="TreeGrafter"/>
</dbReference>
<gene>
    <name evidence="5" type="primary">sexP</name>
</gene>
<organism evidence="5">
    <name type="scientific">Blakeslea trispora</name>
    <name type="common">Choanephora trispora</name>
    <dbReference type="NCBI Taxonomy" id="4850"/>
    <lineage>
        <taxon>Eukaryota</taxon>
        <taxon>Fungi</taxon>
        <taxon>Fungi incertae sedis</taxon>
        <taxon>Mucoromycota</taxon>
        <taxon>Mucoromycotina</taxon>
        <taxon>Mucoromycetes</taxon>
        <taxon>Mucorales</taxon>
        <taxon>Mucorineae</taxon>
        <taxon>Choanephoraceae</taxon>
        <taxon>Choanephoroideae</taxon>
        <taxon>Blakeslea</taxon>
    </lineage>
</organism>
<keyword evidence="3" id="KW-0539">Nucleus</keyword>
<dbReference type="GO" id="GO:0005634">
    <property type="term" value="C:nucleus"/>
    <property type="evidence" value="ECO:0007669"/>
    <property type="project" value="UniProtKB-UniRule"/>
</dbReference>
<proteinExistence type="predicted"/>
<dbReference type="SMART" id="SM00398">
    <property type="entry name" value="HMG"/>
    <property type="match status" value="1"/>
</dbReference>
<dbReference type="GO" id="GO:0000978">
    <property type="term" value="F:RNA polymerase II cis-regulatory region sequence-specific DNA binding"/>
    <property type="evidence" value="ECO:0007669"/>
    <property type="project" value="TreeGrafter"/>
</dbReference>
<dbReference type="SUPFAM" id="SSF47095">
    <property type="entry name" value="HMG-box"/>
    <property type="match status" value="1"/>
</dbReference>
<dbReference type="Gene3D" id="1.10.30.10">
    <property type="entry name" value="High mobility group box domain"/>
    <property type="match status" value="1"/>
</dbReference>
<reference evidence="5" key="1">
    <citation type="journal article" date="2015" name="Fungal Biol.">
        <title>Diversity, ecology, and evolution in Phycomyces.</title>
        <authorList>
            <person name="Camino L.P."/>
            <person name="Idnurm A."/>
            <person name="Cerda-Olmedo E."/>
        </authorList>
    </citation>
    <scope>NUCLEOTIDE SEQUENCE</scope>
    <source>
        <strain evidence="5">VKM F-986</strain>
    </source>
</reference>
<evidence type="ECO:0000256" key="1">
    <source>
        <dbReference type="ARBA" id="ARBA00023125"/>
    </source>
</evidence>
<keyword evidence="1 3" id="KW-0238">DNA-binding</keyword>
<name>W8ZLJ8_BLATR</name>
<dbReference type="InterPro" id="IPR009071">
    <property type="entry name" value="HMG_box_dom"/>
</dbReference>
<evidence type="ECO:0000256" key="3">
    <source>
        <dbReference type="PROSITE-ProRule" id="PRU00267"/>
    </source>
</evidence>
<dbReference type="PROSITE" id="PS50118">
    <property type="entry name" value="HMG_BOX_2"/>
    <property type="match status" value="1"/>
</dbReference>
<feature type="DNA-binding region" description="HMG box" evidence="3">
    <location>
        <begin position="114"/>
        <end position="182"/>
    </location>
</feature>
<dbReference type="AlphaFoldDB" id="W8ZLJ8"/>
<keyword evidence="2" id="KW-0804">Transcription</keyword>
<dbReference type="InterPro" id="IPR036910">
    <property type="entry name" value="HMG_box_dom_sf"/>
</dbReference>
<sequence>MKYIHKKKHFSSLRSLKPKFKSLMKATKIDTIAFSCDNKGSTVLTIFPDGISINSRDVIRMIQENSKEIFTSDNTCILREEILGAIHSHPYNPECDTSEKTTSINLISNKIQEPRRPSNAFIMYNNEHRKKIKMLFPEFNNSEVSKLLGAIWKSISNEVKEKYIRRAVECRRIHKQKYPHFEYNLKRNLFAHNSSSTINDHSDNWDDYFDWCFENTSTQSACGIIQSSHSVGPNASKPIEETEIHFNSELDPFAEGKSQENWEEVYKIIESLFPEDDLKNTFLDEQLWSSLDQFTVFEENDNDFLRFS</sequence>
<accession>W8ZLJ8</accession>
<dbReference type="Pfam" id="PF00505">
    <property type="entry name" value="HMG_box"/>
    <property type="match status" value="1"/>
</dbReference>
<evidence type="ECO:0000259" key="4">
    <source>
        <dbReference type="PROSITE" id="PS50118"/>
    </source>
</evidence>
<dbReference type="PANTHER" id="PTHR10270">
    <property type="entry name" value="SOX TRANSCRIPTION FACTOR"/>
    <property type="match status" value="1"/>
</dbReference>
<dbReference type="PANTHER" id="PTHR10270:SF161">
    <property type="entry name" value="SEX-DETERMINING REGION Y PROTEIN"/>
    <property type="match status" value="1"/>
</dbReference>
<feature type="domain" description="HMG box" evidence="4">
    <location>
        <begin position="114"/>
        <end position="182"/>
    </location>
</feature>
<protein>
    <submittedName>
        <fullName evidence="5">Sex Plus</fullName>
    </submittedName>
</protein>
<dbReference type="GO" id="GO:0001228">
    <property type="term" value="F:DNA-binding transcription activator activity, RNA polymerase II-specific"/>
    <property type="evidence" value="ECO:0007669"/>
    <property type="project" value="TreeGrafter"/>
</dbReference>
<dbReference type="EMBL" id="HG939557">
    <property type="protein sequence ID" value="CDN67530.1"/>
    <property type="molecule type" value="Genomic_DNA"/>
</dbReference>
<dbReference type="InterPro" id="IPR050140">
    <property type="entry name" value="SRY-related_HMG-box_TF-like"/>
</dbReference>
<evidence type="ECO:0000313" key="5">
    <source>
        <dbReference type="EMBL" id="CDN67530.1"/>
    </source>
</evidence>
<evidence type="ECO:0000256" key="2">
    <source>
        <dbReference type="ARBA" id="ARBA00023163"/>
    </source>
</evidence>